<organism evidence="3">
    <name type="scientific">Sesamum angustifolium</name>
    <dbReference type="NCBI Taxonomy" id="2727405"/>
    <lineage>
        <taxon>Eukaryota</taxon>
        <taxon>Viridiplantae</taxon>
        <taxon>Streptophyta</taxon>
        <taxon>Embryophyta</taxon>
        <taxon>Tracheophyta</taxon>
        <taxon>Spermatophyta</taxon>
        <taxon>Magnoliopsida</taxon>
        <taxon>eudicotyledons</taxon>
        <taxon>Gunneridae</taxon>
        <taxon>Pentapetalae</taxon>
        <taxon>asterids</taxon>
        <taxon>lamiids</taxon>
        <taxon>Lamiales</taxon>
        <taxon>Pedaliaceae</taxon>
        <taxon>Sesamum</taxon>
    </lineage>
</organism>
<comment type="caution">
    <text evidence="3">The sequence shown here is derived from an EMBL/GenBank/DDBJ whole genome shotgun (WGS) entry which is preliminary data.</text>
</comment>
<evidence type="ECO:0000256" key="1">
    <source>
        <dbReference type="SAM" id="MobiDB-lite"/>
    </source>
</evidence>
<sequence length="309" mass="35163">MNKGFKLLIDDSDIKIQALKHVRGPEMEVFVEDDIDMGVSKHADEGDRGKGIALSEPKDGDRLEINADGDSILDSDYNMVSDSIDDDDLFDKYVDGDDSGDEDVVDSDNDFDDARLSDVEGDGSAYPVYNPVESNDPTFELGMIFSSKTKFIKVVQSHAIKTKGNLKFTKNDKVRVYAVCTGEDCKWKITVLKVKNEATFQINYYSSEHTCPQIFHVKNVKTRWLSEKYIQKFKSDPNRNVKGFRVDVMNELRLHVSKDQAYRAKKLALKKLEGSPEYQYSRLLDYAEEVRTTNPGSTVSWGMRMKMEK</sequence>
<protein>
    <recommendedName>
        <fullName evidence="2">Transposase MuDR plant domain-containing protein</fullName>
    </recommendedName>
</protein>
<reference evidence="3" key="2">
    <citation type="journal article" date="2024" name="Plant">
        <title>Genomic evolution and insights into agronomic trait innovations of Sesamum species.</title>
        <authorList>
            <person name="Miao H."/>
            <person name="Wang L."/>
            <person name="Qu L."/>
            <person name="Liu H."/>
            <person name="Sun Y."/>
            <person name="Le M."/>
            <person name="Wang Q."/>
            <person name="Wei S."/>
            <person name="Zheng Y."/>
            <person name="Lin W."/>
            <person name="Duan Y."/>
            <person name="Cao H."/>
            <person name="Xiong S."/>
            <person name="Wang X."/>
            <person name="Wei L."/>
            <person name="Li C."/>
            <person name="Ma Q."/>
            <person name="Ju M."/>
            <person name="Zhao R."/>
            <person name="Li G."/>
            <person name="Mu C."/>
            <person name="Tian Q."/>
            <person name="Mei H."/>
            <person name="Zhang T."/>
            <person name="Gao T."/>
            <person name="Zhang H."/>
        </authorList>
    </citation>
    <scope>NUCLEOTIDE SEQUENCE</scope>
    <source>
        <strain evidence="3">G01</strain>
    </source>
</reference>
<feature type="domain" description="Transposase MuDR plant" evidence="2">
    <location>
        <begin position="139"/>
        <end position="202"/>
    </location>
</feature>
<dbReference type="EMBL" id="JACGWK010000009">
    <property type="protein sequence ID" value="KAL0334094.1"/>
    <property type="molecule type" value="Genomic_DNA"/>
</dbReference>
<reference evidence="3" key="1">
    <citation type="submission" date="2020-06" db="EMBL/GenBank/DDBJ databases">
        <authorList>
            <person name="Li T."/>
            <person name="Hu X."/>
            <person name="Zhang T."/>
            <person name="Song X."/>
            <person name="Zhang H."/>
            <person name="Dai N."/>
            <person name="Sheng W."/>
            <person name="Hou X."/>
            <person name="Wei L."/>
        </authorList>
    </citation>
    <scope>NUCLEOTIDE SEQUENCE</scope>
    <source>
        <strain evidence="3">G01</strain>
        <tissue evidence="3">Leaf</tissue>
    </source>
</reference>
<feature type="region of interest" description="Disordered" evidence="1">
    <location>
        <begin position="40"/>
        <end position="60"/>
    </location>
</feature>
<dbReference type="PANTHER" id="PTHR31973">
    <property type="entry name" value="POLYPROTEIN, PUTATIVE-RELATED"/>
    <property type="match status" value="1"/>
</dbReference>
<dbReference type="PANTHER" id="PTHR31973:SF187">
    <property type="entry name" value="MUTATOR TRANSPOSASE MUDRA PROTEIN"/>
    <property type="match status" value="1"/>
</dbReference>
<proteinExistence type="predicted"/>
<dbReference type="InterPro" id="IPR004332">
    <property type="entry name" value="Transposase_MuDR"/>
</dbReference>
<accession>A0AAW2MRH9</accession>
<gene>
    <name evidence="3" type="ORF">Sangu_1565600</name>
</gene>
<evidence type="ECO:0000313" key="3">
    <source>
        <dbReference type="EMBL" id="KAL0334094.1"/>
    </source>
</evidence>
<evidence type="ECO:0000259" key="2">
    <source>
        <dbReference type="Pfam" id="PF03108"/>
    </source>
</evidence>
<dbReference type="Pfam" id="PF03108">
    <property type="entry name" value="DBD_Tnp_Mut"/>
    <property type="match status" value="1"/>
</dbReference>
<dbReference type="AlphaFoldDB" id="A0AAW2MRH9"/>
<name>A0AAW2MRH9_9LAMI</name>